<evidence type="ECO:0000313" key="5">
    <source>
        <dbReference type="EMBL" id="OQQ89131.1"/>
    </source>
</evidence>
<proteinExistence type="predicted"/>
<keyword evidence="1" id="KW-0812">Transmembrane</keyword>
<evidence type="ECO:0000313" key="7">
    <source>
        <dbReference type="Proteomes" id="UP000471678"/>
    </source>
</evidence>
<dbReference type="Proteomes" id="UP000471678">
    <property type="component" value="Unassembled WGS sequence"/>
</dbReference>
<keyword evidence="1" id="KW-0472">Membrane</keyword>
<dbReference type="EMBL" id="JAUIQT010000002">
    <property type="protein sequence ID" value="MDN4834424.1"/>
    <property type="molecule type" value="Genomic_DNA"/>
</dbReference>
<evidence type="ECO:0000313" key="6">
    <source>
        <dbReference type="Proteomes" id="UP000192575"/>
    </source>
</evidence>
<dbReference type="Proteomes" id="UP000192575">
    <property type="component" value="Unassembled WGS sequence"/>
</dbReference>
<evidence type="ECO:0000313" key="3">
    <source>
        <dbReference type="EMBL" id="MDN4834424.1"/>
    </source>
</evidence>
<feature type="transmembrane region" description="Helical" evidence="1">
    <location>
        <begin position="14"/>
        <end position="35"/>
    </location>
</feature>
<reference evidence="2" key="4">
    <citation type="submission" date="2021-09" db="EMBL/GenBank/DDBJ databases">
        <authorList>
            <person name="Gilroy R."/>
        </authorList>
    </citation>
    <scope>NUCLEOTIDE SEQUENCE</scope>
    <source>
        <strain evidence="2">CHK189-29639</strain>
    </source>
</reference>
<dbReference type="EMBL" id="DYVK01000007">
    <property type="protein sequence ID" value="HJG14582.1"/>
    <property type="molecule type" value="Genomic_DNA"/>
</dbReference>
<gene>
    <name evidence="5" type="ORF">B6U56_10040</name>
    <name evidence="4" type="ORF">FYL25_07170</name>
    <name evidence="2" type="ORF">K8V06_00365</name>
    <name evidence="3" type="ORF">QYC35_09555</name>
</gene>
<dbReference type="EMBL" id="NBEF01000034">
    <property type="protein sequence ID" value="OQQ89131.1"/>
    <property type="molecule type" value="Genomic_DNA"/>
</dbReference>
<sequence>MKKVFNWLKRNDRFWWILIISITLAVIIGTVFFWGWMWKHIYIWIIIYLIFSFFGGGSDEWKKYHGLK</sequence>
<reference evidence="2" key="3">
    <citation type="journal article" date="2021" name="PeerJ">
        <title>Extensive microbial diversity within the chicken gut microbiome revealed by metagenomics and culture.</title>
        <authorList>
            <person name="Gilroy R."/>
            <person name="Ravi A."/>
            <person name="Getino M."/>
            <person name="Pursley I."/>
            <person name="Horton D.L."/>
            <person name="Alikhan N.F."/>
            <person name="Baker D."/>
            <person name="Gharbi K."/>
            <person name="Hall N."/>
            <person name="Watson M."/>
            <person name="Adriaenssens E.M."/>
            <person name="Foster-Nyarko E."/>
            <person name="Jarju S."/>
            <person name="Secka A."/>
            <person name="Antonio M."/>
            <person name="Oren A."/>
            <person name="Chaudhuri R.R."/>
            <person name="La Ragione R."/>
            <person name="Hildebrand F."/>
            <person name="Pallen M.J."/>
        </authorList>
    </citation>
    <scope>NUCLEOTIDE SEQUENCE</scope>
    <source>
        <strain evidence="2">CHK189-29639</strain>
    </source>
</reference>
<accession>A0A1V9R856</accession>
<evidence type="ECO:0000313" key="2">
    <source>
        <dbReference type="EMBL" id="HJG14582.1"/>
    </source>
</evidence>
<reference evidence="4 7" key="2">
    <citation type="journal article" date="2020" name="Food Funct.">
        <title>Screening of Lactobacillus salivarius strains from the feces of Chinese populations and the evaluation of their effects against intestinal inflammation in mice.</title>
        <authorList>
            <person name="Zhai Q."/>
            <person name="Shen X."/>
            <person name="Cen S."/>
            <person name="Zhang C."/>
            <person name="Tian F."/>
            <person name="Zhao J."/>
            <person name="Zhang H."/>
            <person name="Xue Y."/>
            <person name="Chen W."/>
        </authorList>
    </citation>
    <scope>NUCLEOTIDE SEQUENCE [LARGE SCALE GENOMIC DNA]</scope>
    <source>
        <strain evidence="4 7">FYNDL5_1.scaf</strain>
    </source>
</reference>
<protein>
    <submittedName>
        <fullName evidence="5">Uncharacterized protein</fullName>
    </submittedName>
</protein>
<dbReference type="EMBL" id="VSUB01000008">
    <property type="protein sequence ID" value="MYY65189.1"/>
    <property type="molecule type" value="Genomic_DNA"/>
</dbReference>
<organism evidence="5 6">
    <name type="scientific">Ligilactobacillus salivarius</name>
    <dbReference type="NCBI Taxonomy" id="1624"/>
    <lineage>
        <taxon>Bacteria</taxon>
        <taxon>Bacillati</taxon>
        <taxon>Bacillota</taxon>
        <taxon>Bacilli</taxon>
        <taxon>Lactobacillales</taxon>
        <taxon>Lactobacillaceae</taxon>
        <taxon>Ligilactobacillus</taxon>
    </lineage>
</organism>
<feature type="transmembrane region" description="Helical" evidence="1">
    <location>
        <begin position="41"/>
        <end position="58"/>
    </location>
</feature>
<dbReference type="Proteomes" id="UP000759256">
    <property type="component" value="Unassembled WGS sequence"/>
</dbReference>
<evidence type="ECO:0000256" key="1">
    <source>
        <dbReference type="SAM" id="Phobius"/>
    </source>
</evidence>
<dbReference type="RefSeq" id="WP_081535589.1">
    <property type="nucleotide sequence ID" value="NZ_CP089851.1"/>
</dbReference>
<name>A0A1V9R856_9LACO</name>
<dbReference type="Proteomes" id="UP001174888">
    <property type="component" value="Unassembled WGS sequence"/>
</dbReference>
<reference evidence="3" key="5">
    <citation type="submission" date="2023-07" db="EMBL/GenBank/DDBJ databases">
        <title>Complete genome sequence of Ligilactobacillus salivarius SRCM217594 isolated from Gallus gallus domesticus feces.</title>
        <authorList>
            <person name="Yang H.-G."/>
            <person name="Ryu M.-S."/>
            <person name="Ha G.-S."/>
            <person name="Yang H.-J."/>
            <person name="Jeong D.-Y."/>
        </authorList>
    </citation>
    <scope>NUCLEOTIDE SEQUENCE</scope>
    <source>
        <strain evidence="3">SRCM217594</strain>
    </source>
</reference>
<dbReference type="AlphaFoldDB" id="A0A1V9R856"/>
<keyword evidence="1" id="KW-1133">Transmembrane helix</keyword>
<reference evidence="5 6" key="1">
    <citation type="submission" date="2017-03" db="EMBL/GenBank/DDBJ databases">
        <title>Phylogenomics and comparative genomics of Lactobacillus salivarius, a mammalian gut commensal.</title>
        <authorList>
            <person name="Harris H.M."/>
        </authorList>
    </citation>
    <scope>NUCLEOTIDE SEQUENCE [LARGE SCALE GENOMIC DNA]</scope>
    <source>
        <strain evidence="5 6">JCM 1047</strain>
    </source>
</reference>
<comment type="caution">
    <text evidence="5">The sequence shown here is derived from an EMBL/GenBank/DDBJ whole genome shotgun (WGS) entry which is preliminary data.</text>
</comment>
<evidence type="ECO:0000313" key="4">
    <source>
        <dbReference type="EMBL" id="MYY65189.1"/>
    </source>
</evidence>